<protein>
    <submittedName>
        <fullName evidence="2">Uncharacterized protein</fullName>
    </submittedName>
</protein>
<dbReference type="AlphaFoldDB" id="A0A165PPL3"/>
<evidence type="ECO:0000256" key="1">
    <source>
        <dbReference type="SAM" id="MobiDB-lite"/>
    </source>
</evidence>
<dbReference type="InParanoid" id="A0A165PPL3"/>
<feature type="region of interest" description="Disordered" evidence="1">
    <location>
        <begin position="289"/>
        <end position="320"/>
    </location>
</feature>
<proteinExistence type="predicted"/>
<evidence type="ECO:0000313" key="2">
    <source>
        <dbReference type="EMBL" id="KZW02484.1"/>
    </source>
</evidence>
<sequence>MFMATCVIAEACLSVDGFRRRRLVLLFSCRRIPVHSAVTRAWICLLRAWSMSVVRYMHTHHRPLRSNVLRTYACAFGPPDDLFLSIPPLSARAIRVRRQCACARPHMATLERSASTQSGFASAQFGGAFRPYSDDIFTWKIVRNPARVCLGMLSTPSIIYNGYSSFLAALDVLSHSLSSGSPEIDILTALGISLDLRLSTEVAPEVIQQCTVHRGGHPSSRLESSRGTFRCRRRPCSLKFHCRSPSHRANSGRSPRAAKRVILRPCRSASADLGYSFSHWVALSVPRRPTASKHRLGERGSPQQAWTRGSWALRTRSRRE</sequence>
<dbReference type="EMBL" id="KV425888">
    <property type="protein sequence ID" value="KZW02484.1"/>
    <property type="molecule type" value="Genomic_DNA"/>
</dbReference>
<gene>
    <name evidence="2" type="ORF">EXIGLDRAFT_458629</name>
</gene>
<accession>A0A165PPL3</accession>
<reference evidence="2 3" key="1">
    <citation type="journal article" date="2016" name="Mol. Biol. Evol.">
        <title>Comparative Genomics of Early-Diverging Mushroom-Forming Fungi Provides Insights into the Origins of Lignocellulose Decay Capabilities.</title>
        <authorList>
            <person name="Nagy L.G."/>
            <person name="Riley R."/>
            <person name="Tritt A."/>
            <person name="Adam C."/>
            <person name="Daum C."/>
            <person name="Floudas D."/>
            <person name="Sun H."/>
            <person name="Yadav J.S."/>
            <person name="Pangilinan J."/>
            <person name="Larsson K.H."/>
            <person name="Matsuura K."/>
            <person name="Barry K."/>
            <person name="Labutti K."/>
            <person name="Kuo R."/>
            <person name="Ohm R.A."/>
            <person name="Bhattacharya S.S."/>
            <person name="Shirouzu T."/>
            <person name="Yoshinaga Y."/>
            <person name="Martin F.M."/>
            <person name="Grigoriev I.V."/>
            <person name="Hibbett D.S."/>
        </authorList>
    </citation>
    <scope>NUCLEOTIDE SEQUENCE [LARGE SCALE GENOMIC DNA]</scope>
    <source>
        <strain evidence="2 3">HHB12029</strain>
    </source>
</reference>
<evidence type="ECO:0000313" key="3">
    <source>
        <dbReference type="Proteomes" id="UP000077266"/>
    </source>
</evidence>
<dbReference type="Proteomes" id="UP000077266">
    <property type="component" value="Unassembled WGS sequence"/>
</dbReference>
<name>A0A165PPL3_EXIGL</name>
<organism evidence="2 3">
    <name type="scientific">Exidia glandulosa HHB12029</name>
    <dbReference type="NCBI Taxonomy" id="1314781"/>
    <lineage>
        <taxon>Eukaryota</taxon>
        <taxon>Fungi</taxon>
        <taxon>Dikarya</taxon>
        <taxon>Basidiomycota</taxon>
        <taxon>Agaricomycotina</taxon>
        <taxon>Agaricomycetes</taxon>
        <taxon>Auriculariales</taxon>
        <taxon>Exidiaceae</taxon>
        <taxon>Exidia</taxon>
    </lineage>
</organism>
<keyword evidence="3" id="KW-1185">Reference proteome</keyword>